<proteinExistence type="predicted"/>
<dbReference type="Proteomes" id="UP000254258">
    <property type="component" value="Unassembled WGS sequence"/>
</dbReference>
<comment type="caution">
    <text evidence="4">The sequence shown here is derived from an EMBL/GenBank/DDBJ whole genome shotgun (WGS) entry which is preliminary data.</text>
</comment>
<dbReference type="InterPro" id="IPR025392">
    <property type="entry name" value="DUF4124"/>
</dbReference>
<dbReference type="Pfam" id="PF13511">
    <property type="entry name" value="DUF4124"/>
    <property type="match status" value="1"/>
</dbReference>
<protein>
    <submittedName>
        <fullName evidence="4">DUF4124 domain-containing protein</fullName>
    </submittedName>
</protein>
<evidence type="ECO:0000313" key="5">
    <source>
        <dbReference type="Proteomes" id="UP000254258"/>
    </source>
</evidence>
<sequence length="148" mass="15429">MRRLSIALVLLMVAPLACAQVYKWTDAHGTTHFSETPPPTGTKYSQVNVSTDTSAPAAAASSSTSGSSSQSGDSAQNGDSSQSTTMADTPDNRAKLCGSLTSNIRALQGSAPVVMNGSNGQQQLLSADQRKQQLDSAQAQFNQFCSNQ</sequence>
<dbReference type="OrthoDB" id="7068596at2"/>
<organism evidence="4 5">
    <name type="scientific">Dyella monticola</name>
    <dbReference type="NCBI Taxonomy" id="1927958"/>
    <lineage>
        <taxon>Bacteria</taxon>
        <taxon>Pseudomonadati</taxon>
        <taxon>Pseudomonadota</taxon>
        <taxon>Gammaproteobacteria</taxon>
        <taxon>Lysobacterales</taxon>
        <taxon>Rhodanobacteraceae</taxon>
        <taxon>Dyella</taxon>
    </lineage>
</organism>
<feature type="compositionally biased region" description="Low complexity" evidence="1">
    <location>
        <begin position="50"/>
        <end position="83"/>
    </location>
</feature>
<dbReference type="EMBL" id="QRBE01000003">
    <property type="protein sequence ID" value="RDS83040.1"/>
    <property type="molecule type" value="Genomic_DNA"/>
</dbReference>
<dbReference type="AlphaFoldDB" id="A0A370X445"/>
<evidence type="ECO:0000259" key="3">
    <source>
        <dbReference type="Pfam" id="PF13511"/>
    </source>
</evidence>
<feature type="chain" id="PRO_5016579823" evidence="2">
    <location>
        <begin position="20"/>
        <end position="148"/>
    </location>
</feature>
<evidence type="ECO:0000256" key="1">
    <source>
        <dbReference type="SAM" id="MobiDB-lite"/>
    </source>
</evidence>
<evidence type="ECO:0000256" key="2">
    <source>
        <dbReference type="SAM" id="SignalP"/>
    </source>
</evidence>
<accession>A0A370X445</accession>
<feature type="domain" description="DUF4124" evidence="3">
    <location>
        <begin position="9"/>
        <end position="61"/>
    </location>
</feature>
<dbReference type="RefSeq" id="WP_115494986.1">
    <property type="nucleotide sequence ID" value="NZ_QRBE01000003.1"/>
</dbReference>
<name>A0A370X445_9GAMM</name>
<evidence type="ECO:0000313" key="4">
    <source>
        <dbReference type="EMBL" id="RDS83040.1"/>
    </source>
</evidence>
<gene>
    <name evidence="4" type="ORF">DWU98_07880</name>
</gene>
<feature type="signal peptide" evidence="2">
    <location>
        <begin position="1"/>
        <end position="19"/>
    </location>
</feature>
<reference evidence="4 5" key="1">
    <citation type="submission" date="2018-07" db="EMBL/GenBank/DDBJ databases">
        <title>Dyella monticola sp. nov. and Dyella psychrodurans sp. nov. isolated from monsoon evergreen broad-leaved forest soil of Dinghu Mountain, China.</title>
        <authorList>
            <person name="Gao Z."/>
            <person name="Qiu L."/>
        </authorList>
    </citation>
    <scope>NUCLEOTIDE SEQUENCE [LARGE SCALE GENOMIC DNA]</scope>
    <source>
        <strain evidence="4 5">4G-K06</strain>
    </source>
</reference>
<keyword evidence="2" id="KW-0732">Signal</keyword>
<feature type="region of interest" description="Disordered" evidence="1">
    <location>
        <begin position="30"/>
        <end position="95"/>
    </location>
</feature>
<keyword evidence="5" id="KW-1185">Reference proteome</keyword>